<dbReference type="PANTHER" id="PTHR28026:SF9">
    <property type="entry name" value="2-HYDROXY-PALMITIC ACID DIOXYGENASE MPO1"/>
    <property type="match status" value="1"/>
</dbReference>
<evidence type="ECO:0000256" key="1">
    <source>
        <dbReference type="SAM" id="Phobius"/>
    </source>
</evidence>
<protein>
    <recommendedName>
        <fullName evidence="4">DUF962 family protein</fullName>
    </recommendedName>
</protein>
<proteinExistence type="predicted"/>
<comment type="caution">
    <text evidence="2">The sequence shown here is derived from an EMBL/GenBank/DDBJ whole genome shotgun (WGS) entry which is preliminary data.</text>
</comment>
<dbReference type="Proteomes" id="UP000307749">
    <property type="component" value="Unassembled WGS sequence"/>
</dbReference>
<dbReference type="RefSeq" id="WP_081126464.1">
    <property type="nucleotide sequence ID" value="NZ_DAHXOC010000014.1"/>
</dbReference>
<dbReference type="AlphaFoldDB" id="A0A4V3USP2"/>
<dbReference type="PANTHER" id="PTHR28026">
    <property type="entry name" value="DUF962 DOMAIN PROTEIN (AFU_ORTHOLOGUE AFUA_8G05310)"/>
    <property type="match status" value="1"/>
</dbReference>
<feature type="transmembrane region" description="Helical" evidence="1">
    <location>
        <begin position="48"/>
        <end position="66"/>
    </location>
</feature>
<reference evidence="2 3" key="1">
    <citation type="submission" date="2017-02" db="EMBL/GenBank/DDBJ databases">
        <title>Whole genome sequencing of Metallibacterium scheffleri DSM 24874 (T).</title>
        <authorList>
            <person name="Kumar S."/>
            <person name="Patil P."/>
            <person name="Patil P.B."/>
        </authorList>
    </citation>
    <scope>NUCLEOTIDE SEQUENCE [LARGE SCALE GENOMIC DNA]</scope>
    <source>
        <strain evidence="2 3">DSM 24874</strain>
    </source>
</reference>
<keyword evidence="1" id="KW-1133">Transmembrane helix</keyword>
<organism evidence="2 3">
    <name type="scientific">Metallibacterium scheffleri</name>
    <dbReference type="NCBI Taxonomy" id="993689"/>
    <lineage>
        <taxon>Bacteria</taxon>
        <taxon>Pseudomonadati</taxon>
        <taxon>Pseudomonadota</taxon>
        <taxon>Gammaproteobacteria</taxon>
        <taxon>Lysobacterales</taxon>
        <taxon>Rhodanobacteraceae</taxon>
        <taxon>Metallibacterium</taxon>
    </lineage>
</organism>
<evidence type="ECO:0008006" key="4">
    <source>
        <dbReference type="Google" id="ProtNLM"/>
    </source>
</evidence>
<accession>A0A4V3USP2</accession>
<gene>
    <name evidence="2" type="ORF">B1806_14905</name>
</gene>
<keyword evidence="3" id="KW-1185">Reference proteome</keyword>
<dbReference type="InterPro" id="IPR009305">
    <property type="entry name" value="Mpo1-like"/>
</dbReference>
<feature type="transmembrane region" description="Helical" evidence="1">
    <location>
        <begin position="21"/>
        <end position="42"/>
    </location>
</feature>
<evidence type="ECO:0000313" key="3">
    <source>
        <dbReference type="Proteomes" id="UP000307749"/>
    </source>
</evidence>
<keyword evidence="1" id="KW-0472">Membrane</keyword>
<name>A0A4V3USP2_9GAMM</name>
<dbReference type="STRING" id="993689.GCA_002077135_01147"/>
<evidence type="ECO:0000313" key="2">
    <source>
        <dbReference type="EMBL" id="THD07521.1"/>
    </source>
</evidence>
<dbReference type="OrthoDB" id="5515308at2"/>
<dbReference type="GO" id="GO:0016020">
    <property type="term" value="C:membrane"/>
    <property type="evidence" value="ECO:0007669"/>
    <property type="project" value="GOC"/>
</dbReference>
<feature type="transmembrane region" description="Helical" evidence="1">
    <location>
        <begin position="98"/>
        <end position="117"/>
    </location>
</feature>
<dbReference type="GO" id="GO:0046521">
    <property type="term" value="P:sphingoid catabolic process"/>
    <property type="evidence" value="ECO:0007669"/>
    <property type="project" value="TreeGrafter"/>
</dbReference>
<feature type="transmembrane region" description="Helical" evidence="1">
    <location>
        <begin position="73"/>
        <end position="92"/>
    </location>
</feature>
<sequence length="154" mass="17366">MRDVQQWFENYGNDHRDARNCAIHWVCVPLILWCVIAALWVIPVPRAFAQPGLWAGVAMFLAWTFYWRLSRVIGLGMLAVFVVFGFIAHLAYAALGAMHLLVLAGVLFVIAWIGQFIGHTLEGRRPSFLTDLAYLLIGPAWLLGKLLARARIAY</sequence>
<dbReference type="EMBL" id="MWQO01000060">
    <property type="protein sequence ID" value="THD07521.1"/>
    <property type="molecule type" value="Genomic_DNA"/>
</dbReference>
<keyword evidence="1" id="KW-0812">Transmembrane</keyword>
<dbReference type="Pfam" id="PF06127">
    <property type="entry name" value="Mpo1-like"/>
    <property type="match status" value="1"/>
</dbReference>